<protein>
    <submittedName>
        <fullName evidence="10">Anaphase-promoting complex subunit 23</fullName>
    </submittedName>
</protein>
<dbReference type="InterPro" id="IPR011990">
    <property type="entry name" value="TPR-like_helical_dom_sf"/>
</dbReference>
<evidence type="ECO:0000256" key="7">
    <source>
        <dbReference type="PROSITE-ProRule" id="PRU00339"/>
    </source>
</evidence>
<keyword evidence="2" id="KW-0677">Repeat</keyword>
<feature type="repeat" description="TPR" evidence="7">
    <location>
        <begin position="78"/>
        <end position="111"/>
    </location>
</feature>
<proteinExistence type="predicted"/>
<name>A0ABD2QLX7_9PLAT</name>
<organism evidence="10 11">
    <name type="scientific">Cichlidogyrus casuarinus</name>
    <dbReference type="NCBI Taxonomy" id="1844966"/>
    <lineage>
        <taxon>Eukaryota</taxon>
        <taxon>Metazoa</taxon>
        <taxon>Spiralia</taxon>
        <taxon>Lophotrochozoa</taxon>
        <taxon>Platyhelminthes</taxon>
        <taxon>Monogenea</taxon>
        <taxon>Monopisthocotylea</taxon>
        <taxon>Dactylogyridea</taxon>
        <taxon>Ancyrocephalidae</taxon>
        <taxon>Cichlidogyrus</taxon>
    </lineage>
</organism>
<dbReference type="EMBL" id="JBJKFK010000046">
    <property type="protein sequence ID" value="KAL3320534.1"/>
    <property type="molecule type" value="Genomic_DNA"/>
</dbReference>
<evidence type="ECO:0000256" key="5">
    <source>
        <dbReference type="ARBA" id="ARBA00022803"/>
    </source>
</evidence>
<keyword evidence="6" id="KW-0131">Cell cycle</keyword>
<dbReference type="Proteomes" id="UP001626550">
    <property type="component" value="Unassembled WGS sequence"/>
</dbReference>
<dbReference type="InterPro" id="IPR019734">
    <property type="entry name" value="TPR_rpt"/>
</dbReference>
<dbReference type="PROSITE" id="PS50005">
    <property type="entry name" value="TPR"/>
    <property type="match status" value="4"/>
</dbReference>
<evidence type="ECO:0000256" key="1">
    <source>
        <dbReference type="ARBA" id="ARBA00022618"/>
    </source>
</evidence>
<dbReference type="SUPFAM" id="SSF48452">
    <property type="entry name" value="TPR-like"/>
    <property type="match status" value="2"/>
</dbReference>
<evidence type="ECO:0000256" key="2">
    <source>
        <dbReference type="ARBA" id="ARBA00022737"/>
    </source>
</evidence>
<dbReference type="Pfam" id="PF13432">
    <property type="entry name" value="TPR_16"/>
    <property type="match status" value="1"/>
</dbReference>
<evidence type="ECO:0000259" key="9">
    <source>
        <dbReference type="Pfam" id="PF04049"/>
    </source>
</evidence>
<dbReference type="InterPro" id="IPR007192">
    <property type="entry name" value="APC8"/>
</dbReference>
<accession>A0ABD2QLX7</accession>
<feature type="repeat" description="TPR" evidence="7">
    <location>
        <begin position="346"/>
        <end position="379"/>
    </location>
</feature>
<keyword evidence="1" id="KW-0132">Cell division</keyword>
<sequence length="680" mass="77135">MSATSFFIYAYCKYLSCITRKSNSELDFRKSLSYALQGSTEQTSKDSLEDEISNFTKSLNALASEIETALATRFSEDSYITFVLALMNHKLGNTSKALDLLLQAITLRPSNWAAWHQLSQFIPNRETLENVLSKFPGTNCWMKIFFEVEVCTRLLENDRALEVIRFLTDNGFAGSLFLQSKVAINYDCLRLIESSHNKFKEVFAIDPYLLDFVDIFSNVLYVREKSAELAELAHHCNNTAKYLPQTCCVVGNFFGLRGQHDKALLYFQRALKLKPDYALVWLLIGHEHVELRTINLAIHAYQQSIKHNPLDYRAWYGLGQMHELLNLPVFAVRYYLEAQYLFPIDSRPLIALGEMYNKLGRSDEARKCFWRAYSVGDSEGGVALIRLARCYEAAQEKEKATAAYLQFIKLSDKHGVENESELAHAYVSVVHFCIANKRYHDAQLLANRCLEFLDSREIAKSLLRQIAGFIGLEEDKGDLPSSSFPSKLDLENLSDVPQTSTQIKKQNVEIPMELTPSYKSRKALKDFLQKEESSEKLLRITMDDELSAHDKIKENAKPPMAPEILMSVESSPIVAPTRGIRDNFKFRTRSSLLHSFDSMTSKPVLTPIHKHVHPTFGASTSTPIDSVSAPMEACDLSAVEEILAKNRASLELTKSSLADEPRLTRSRANRSQTNDEDNMS</sequence>
<feature type="domain" description="Cdc23" evidence="9">
    <location>
        <begin position="3"/>
        <end position="182"/>
    </location>
</feature>
<comment type="caution">
    <text evidence="10">The sequence shown here is derived from an EMBL/GenBank/DDBJ whole genome shotgun (WGS) entry which is preliminary data.</text>
</comment>
<keyword evidence="11" id="KW-1185">Reference proteome</keyword>
<evidence type="ECO:0000256" key="8">
    <source>
        <dbReference type="SAM" id="MobiDB-lite"/>
    </source>
</evidence>
<evidence type="ECO:0000256" key="3">
    <source>
        <dbReference type="ARBA" id="ARBA00022776"/>
    </source>
</evidence>
<dbReference type="PANTHER" id="PTHR12558:SF10">
    <property type="entry name" value="CELL DIVISION CYCLE PROTEIN 23 HOMOLOG"/>
    <property type="match status" value="1"/>
</dbReference>
<dbReference type="PANTHER" id="PTHR12558">
    <property type="entry name" value="CELL DIVISION CYCLE 16,23,27"/>
    <property type="match status" value="1"/>
</dbReference>
<evidence type="ECO:0000256" key="4">
    <source>
        <dbReference type="ARBA" id="ARBA00022786"/>
    </source>
</evidence>
<feature type="region of interest" description="Disordered" evidence="8">
    <location>
        <begin position="650"/>
        <end position="680"/>
    </location>
</feature>
<dbReference type="Pfam" id="PF04049">
    <property type="entry name" value="ANAPC8"/>
    <property type="match status" value="1"/>
</dbReference>
<dbReference type="Pfam" id="PF13174">
    <property type="entry name" value="TPR_6"/>
    <property type="match status" value="1"/>
</dbReference>
<keyword evidence="4" id="KW-0833">Ubl conjugation pathway</keyword>
<dbReference type="GO" id="GO:0051301">
    <property type="term" value="P:cell division"/>
    <property type="evidence" value="ECO:0007669"/>
    <property type="project" value="UniProtKB-KW"/>
</dbReference>
<dbReference type="AlphaFoldDB" id="A0ABD2QLX7"/>
<keyword evidence="3" id="KW-0498">Mitosis</keyword>
<evidence type="ECO:0000256" key="6">
    <source>
        <dbReference type="ARBA" id="ARBA00023306"/>
    </source>
</evidence>
<reference evidence="10 11" key="1">
    <citation type="submission" date="2024-11" db="EMBL/GenBank/DDBJ databases">
        <title>Adaptive evolution of stress response genes in parasites aligns with host niche diversity.</title>
        <authorList>
            <person name="Hahn C."/>
            <person name="Resl P."/>
        </authorList>
    </citation>
    <scope>NUCLEOTIDE SEQUENCE [LARGE SCALE GENOMIC DNA]</scope>
    <source>
        <strain evidence="10">EGGRZ-B1_66</strain>
        <tissue evidence="10">Body</tissue>
    </source>
</reference>
<gene>
    <name evidence="10" type="primary">CDC23</name>
    <name evidence="10" type="ORF">Ciccas_000798</name>
</gene>
<evidence type="ECO:0000313" key="10">
    <source>
        <dbReference type="EMBL" id="KAL3320534.1"/>
    </source>
</evidence>
<feature type="repeat" description="TPR" evidence="7">
    <location>
        <begin position="244"/>
        <end position="277"/>
    </location>
</feature>
<dbReference type="Pfam" id="PF13181">
    <property type="entry name" value="TPR_8"/>
    <property type="match status" value="1"/>
</dbReference>
<evidence type="ECO:0000313" key="11">
    <source>
        <dbReference type="Proteomes" id="UP001626550"/>
    </source>
</evidence>
<dbReference type="Gene3D" id="1.25.40.10">
    <property type="entry name" value="Tetratricopeptide repeat domain"/>
    <property type="match status" value="2"/>
</dbReference>
<dbReference type="SMART" id="SM00028">
    <property type="entry name" value="TPR"/>
    <property type="match status" value="6"/>
</dbReference>
<keyword evidence="5 7" id="KW-0802">TPR repeat</keyword>
<feature type="repeat" description="TPR" evidence="7">
    <location>
        <begin position="278"/>
        <end position="311"/>
    </location>
</feature>